<accession>A0A8J5RT68</accession>
<reference evidence="2" key="1">
    <citation type="journal article" date="2021" name="bioRxiv">
        <title>Whole Genome Assembly and Annotation of Northern Wild Rice, Zizania palustris L., Supports a Whole Genome Duplication in the Zizania Genus.</title>
        <authorList>
            <person name="Haas M."/>
            <person name="Kono T."/>
            <person name="Macchietto M."/>
            <person name="Millas R."/>
            <person name="McGilp L."/>
            <person name="Shao M."/>
            <person name="Duquette J."/>
            <person name="Hirsch C.N."/>
            <person name="Kimball J."/>
        </authorList>
    </citation>
    <scope>NUCLEOTIDE SEQUENCE</scope>
    <source>
        <tissue evidence="2">Fresh leaf tissue</tissue>
    </source>
</reference>
<evidence type="ECO:0000313" key="2">
    <source>
        <dbReference type="EMBL" id="KAG8051308.1"/>
    </source>
</evidence>
<protein>
    <submittedName>
        <fullName evidence="2">Uncharacterized protein</fullName>
    </submittedName>
</protein>
<proteinExistence type="predicted"/>
<dbReference type="Proteomes" id="UP000729402">
    <property type="component" value="Unassembled WGS sequence"/>
</dbReference>
<feature type="compositionally biased region" description="Low complexity" evidence="1">
    <location>
        <begin position="49"/>
        <end position="73"/>
    </location>
</feature>
<comment type="caution">
    <text evidence="2">The sequence shown here is derived from an EMBL/GenBank/DDBJ whole genome shotgun (WGS) entry which is preliminary data.</text>
</comment>
<name>A0A8J5RT68_ZIZPA</name>
<sequence>MPLENQGHQGAAHHVAVGTVGAGHQAAQVAAHPTKEAHHSASRAGKQMAQESQVAAAVHQAAAQGGSQEQQEA</sequence>
<gene>
    <name evidence="2" type="ORF">GUJ93_ZPchr0009g476</name>
</gene>
<reference evidence="2" key="2">
    <citation type="submission" date="2021-02" db="EMBL/GenBank/DDBJ databases">
        <authorList>
            <person name="Kimball J.A."/>
            <person name="Haas M.W."/>
            <person name="Macchietto M."/>
            <person name="Kono T."/>
            <person name="Duquette J."/>
            <person name="Shao M."/>
        </authorList>
    </citation>
    <scope>NUCLEOTIDE SEQUENCE</scope>
    <source>
        <tissue evidence="2">Fresh leaf tissue</tissue>
    </source>
</reference>
<dbReference type="AlphaFoldDB" id="A0A8J5RT68"/>
<evidence type="ECO:0000256" key="1">
    <source>
        <dbReference type="SAM" id="MobiDB-lite"/>
    </source>
</evidence>
<keyword evidence="3" id="KW-1185">Reference proteome</keyword>
<organism evidence="2 3">
    <name type="scientific">Zizania palustris</name>
    <name type="common">Northern wild rice</name>
    <dbReference type="NCBI Taxonomy" id="103762"/>
    <lineage>
        <taxon>Eukaryota</taxon>
        <taxon>Viridiplantae</taxon>
        <taxon>Streptophyta</taxon>
        <taxon>Embryophyta</taxon>
        <taxon>Tracheophyta</taxon>
        <taxon>Spermatophyta</taxon>
        <taxon>Magnoliopsida</taxon>
        <taxon>Liliopsida</taxon>
        <taxon>Poales</taxon>
        <taxon>Poaceae</taxon>
        <taxon>BOP clade</taxon>
        <taxon>Oryzoideae</taxon>
        <taxon>Oryzeae</taxon>
        <taxon>Zizaniinae</taxon>
        <taxon>Zizania</taxon>
    </lineage>
</organism>
<feature type="compositionally biased region" description="Low complexity" evidence="1">
    <location>
        <begin position="1"/>
        <end position="32"/>
    </location>
</feature>
<feature type="region of interest" description="Disordered" evidence="1">
    <location>
        <begin position="1"/>
        <end position="73"/>
    </location>
</feature>
<evidence type="ECO:0000313" key="3">
    <source>
        <dbReference type="Proteomes" id="UP000729402"/>
    </source>
</evidence>
<dbReference type="EMBL" id="JAAALK010000289">
    <property type="protein sequence ID" value="KAG8051308.1"/>
    <property type="molecule type" value="Genomic_DNA"/>
</dbReference>